<dbReference type="Proteomes" id="UP000007517">
    <property type="component" value="Chromosome"/>
</dbReference>
<evidence type="ECO:0000313" key="3">
    <source>
        <dbReference type="Proteomes" id="UP000007517"/>
    </source>
</evidence>
<name>H6RT38_BLASD</name>
<sequence length="313" mass="33305">MSRSQRYLRPWLLDMAMSDTRISVPSLADVGVPSSLRPELPAAGRLRLGDVDLGAGRPVVARDLAPEAGPVPAPALWLTDRGGPDEAATWRRLVDLFAETGLWPLVLTPLGGYAPDRPWGSGELEPVPQAHVDALHPEAVLAEGWADSLVPIGTDPYVEHLRPFGAEFPGLSASLRRADPPASVPGSAIDLGRWGRIGLVPCRRPSDAIASIGWHGAINSRTAAQVSAVLRSWEERFGIVLAGLGFATLTLLVPYPPADESEALPIAAELAALCPDVLSEDGPVDGFGYASGGTVEGLARLLVDRPVWKLWWD</sequence>
<gene>
    <name evidence="2" type="ordered locus">BLASA_3477</name>
</gene>
<evidence type="ECO:0000259" key="1">
    <source>
        <dbReference type="Pfam" id="PF14062"/>
    </source>
</evidence>
<protein>
    <recommendedName>
        <fullName evidence="1">DUF4253 domain-containing protein</fullName>
    </recommendedName>
</protein>
<keyword evidence="3" id="KW-1185">Reference proteome</keyword>
<dbReference type="eggNOG" id="ENOG5032XD0">
    <property type="taxonomic scope" value="Bacteria"/>
</dbReference>
<proteinExistence type="predicted"/>
<reference evidence="2 3" key="1">
    <citation type="journal article" date="2012" name="J. Bacteriol.">
        <title>Genome Sequence of Blastococcus saxobsidens DD2, a Stone-Inhabiting Bacterium.</title>
        <authorList>
            <person name="Chouaia B."/>
            <person name="Crotti E."/>
            <person name="Brusetti L."/>
            <person name="Daffonchio D."/>
            <person name="Essoussi I."/>
            <person name="Nouioui I."/>
            <person name="Sbissi I."/>
            <person name="Ghodhbane-Gtari F."/>
            <person name="Gtari M."/>
            <person name="Vacherie B."/>
            <person name="Barbe V."/>
            <person name="Medigue C."/>
            <person name="Gury J."/>
            <person name="Pujic P."/>
            <person name="Normand P."/>
        </authorList>
    </citation>
    <scope>NUCLEOTIDE SEQUENCE [LARGE SCALE GENOMIC DNA]</scope>
    <source>
        <strain evidence="2 3">DD2</strain>
    </source>
</reference>
<dbReference type="EMBL" id="FO117623">
    <property type="protein sequence ID" value="CCG04341.1"/>
    <property type="molecule type" value="Genomic_DNA"/>
</dbReference>
<dbReference type="AlphaFoldDB" id="H6RT38"/>
<dbReference type="KEGG" id="bsd:BLASA_3477"/>
<dbReference type="STRING" id="1146883.BLASA_3477"/>
<dbReference type="InterPro" id="IPR025349">
    <property type="entry name" value="DUF4253"/>
</dbReference>
<feature type="domain" description="DUF4253" evidence="1">
    <location>
        <begin position="196"/>
        <end position="313"/>
    </location>
</feature>
<reference evidence="3" key="2">
    <citation type="submission" date="2012-02" db="EMBL/GenBank/DDBJ databases">
        <title>Complete genome sequence of Blastococcus saxobsidens strain DD2.</title>
        <authorList>
            <person name="Genoscope."/>
        </authorList>
    </citation>
    <scope>NUCLEOTIDE SEQUENCE [LARGE SCALE GENOMIC DNA]</scope>
    <source>
        <strain evidence="3">DD2</strain>
    </source>
</reference>
<evidence type="ECO:0000313" key="2">
    <source>
        <dbReference type="EMBL" id="CCG04341.1"/>
    </source>
</evidence>
<accession>H6RT38</accession>
<organism evidence="2 3">
    <name type="scientific">Blastococcus saxobsidens (strain DD2)</name>
    <dbReference type="NCBI Taxonomy" id="1146883"/>
    <lineage>
        <taxon>Bacteria</taxon>
        <taxon>Bacillati</taxon>
        <taxon>Actinomycetota</taxon>
        <taxon>Actinomycetes</taxon>
        <taxon>Geodermatophilales</taxon>
        <taxon>Geodermatophilaceae</taxon>
        <taxon>Blastococcus</taxon>
    </lineage>
</organism>
<dbReference type="HOGENOM" id="CLU_092809_0_0_11"/>
<dbReference type="Pfam" id="PF14062">
    <property type="entry name" value="DUF4253"/>
    <property type="match status" value="1"/>
</dbReference>
<dbReference type="RefSeq" id="WP_014377220.1">
    <property type="nucleotide sequence ID" value="NC_016943.1"/>
</dbReference>